<protein>
    <submittedName>
        <fullName evidence="5">60S ribosomal protein L3</fullName>
    </submittedName>
</protein>
<dbReference type="PANTHER" id="PTHR11363">
    <property type="entry name" value="60S RIBOSOMAL PROTEIN L3-RELATED"/>
    <property type="match status" value="1"/>
</dbReference>
<dbReference type="PANTHER" id="PTHR11363:SF5">
    <property type="entry name" value="LARGE RIBOSOMAL SUBUNIT PROTEIN UL3"/>
    <property type="match status" value="1"/>
</dbReference>
<dbReference type="Proteomes" id="UP001357485">
    <property type="component" value="Unassembled WGS sequence"/>
</dbReference>
<dbReference type="Pfam" id="PF00297">
    <property type="entry name" value="Ribosomal_L3"/>
    <property type="match status" value="1"/>
</dbReference>
<name>A0ABR0M7M0_9PEZI</name>
<evidence type="ECO:0000313" key="6">
    <source>
        <dbReference type="Proteomes" id="UP001357485"/>
    </source>
</evidence>
<accession>A0ABR0M7M0</accession>
<gene>
    <name evidence="5" type="primary">RPL3_1</name>
    <name evidence="5" type="ORF">LTR16_002356</name>
</gene>
<reference evidence="5 6" key="1">
    <citation type="submission" date="2023-08" db="EMBL/GenBank/DDBJ databases">
        <title>Black Yeasts Isolated from many extreme environments.</title>
        <authorList>
            <person name="Coleine C."/>
            <person name="Stajich J.E."/>
            <person name="Selbmann L."/>
        </authorList>
    </citation>
    <scope>NUCLEOTIDE SEQUENCE [LARGE SCALE GENOMIC DNA]</scope>
    <source>
        <strain evidence="5 6">CCFEE 536</strain>
    </source>
</reference>
<evidence type="ECO:0000256" key="4">
    <source>
        <dbReference type="RuleBase" id="RU003905"/>
    </source>
</evidence>
<dbReference type="Gene3D" id="2.40.30.10">
    <property type="entry name" value="Translation factors"/>
    <property type="match status" value="1"/>
</dbReference>
<dbReference type="EMBL" id="JAVRRA010000177">
    <property type="protein sequence ID" value="KAK5291070.1"/>
    <property type="molecule type" value="Genomic_DNA"/>
</dbReference>
<dbReference type="SUPFAM" id="SSF50447">
    <property type="entry name" value="Translation proteins"/>
    <property type="match status" value="1"/>
</dbReference>
<comment type="similarity">
    <text evidence="1 4">Belongs to the universal ribosomal protein uL3 family.</text>
</comment>
<evidence type="ECO:0000256" key="1">
    <source>
        <dbReference type="ARBA" id="ARBA00006540"/>
    </source>
</evidence>
<keyword evidence="3 4" id="KW-0687">Ribonucleoprotein</keyword>
<dbReference type="GO" id="GO:0005840">
    <property type="term" value="C:ribosome"/>
    <property type="evidence" value="ECO:0007669"/>
    <property type="project" value="UniProtKB-KW"/>
</dbReference>
<evidence type="ECO:0000256" key="3">
    <source>
        <dbReference type="ARBA" id="ARBA00023274"/>
    </source>
</evidence>
<organism evidence="5 6">
    <name type="scientific">Cryomyces antarcticus</name>
    <dbReference type="NCBI Taxonomy" id="329879"/>
    <lineage>
        <taxon>Eukaryota</taxon>
        <taxon>Fungi</taxon>
        <taxon>Dikarya</taxon>
        <taxon>Ascomycota</taxon>
        <taxon>Pezizomycotina</taxon>
        <taxon>Dothideomycetes</taxon>
        <taxon>Dothideomycetes incertae sedis</taxon>
        <taxon>Cryomyces</taxon>
    </lineage>
</organism>
<evidence type="ECO:0000313" key="5">
    <source>
        <dbReference type="EMBL" id="KAK5291070.1"/>
    </source>
</evidence>
<evidence type="ECO:0000256" key="2">
    <source>
        <dbReference type="ARBA" id="ARBA00022980"/>
    </source>
</evidence>
<dbReference type="InterPro" id="IPR019926">
    <property type="entry name" value="Ribosomal_uL3_CS"/>
</dbReference>
<keyword evidence="6" id="KW-1185">Reference proteome</keyword>
<keyword evidence="2 4" id="KW-0689">Ribosomal protein</keyword>
<comment type="caution">
    <text evidence="5">The sequence shown here is derived from an EMBL/GenBank/DDBJ whole genome shotgun (WGS) entry which is preliminary data.</text>
</comment>
<dbReference type="InterPro" id="IPR000597">
    <property type="entry name" value="Ribosomal_uL3"/>
</dbReference>
<dbReference type="PROSITE" id="PS00474">
    <property type="entry name" value="RIBOSOMAL_L3"/>
    <property type="match status" value="1"/>
</dbReference>
<dbReference type="InterPro" id="IPR045077">
    <property type="entry name" value="L3_arc_euk"/>
</dbReference>
<sequence>MEIQVNGGSIPDKVEFGHGLFEKPVEISSVFEQDEMIDCIAVTKGHGVQGVTARWGTKKLPRKTHKGLRKVACIGAWHPSHVQWTVARAGQMGYHHRTSVNHKVYRIGKGEDAGNASTEFDVSKKTITPLGGFVRYGIVNNDFVMLKGSVPGVKKRVMTLRKSMFTHTSRRALEKVDLKWIDTSSKFGHGAYQTPAEKRAYLGTLKKDLTPAA</sequence>
<dbReference type="InterPro" id="IPR009000">
    <property type="entry name" value="Transl_B-barrel_sf"/>
</dbReference>
<proteinExistence type="inferred from homology"/>